<evidence type="ECO:0000313" key="3">
    <source>
        <dbReference type="Proteomes" id="UP000314983"/>
    </source>
</evidence>
<sequence length="589" mass="67162">VMELIWVQHSPEVKSLKHTCCSQISPRSLHTDQVTAFCRSLHDMNPAEVLPVSPTSAPTAQRQLSDADKLRKVISELVDTERTYVKDLNCLIERYLTPLQKEHFLTQDELDVLFGNLPEMLEFQVEFLKTLEDGTRLVPDLDKLERVDQFKKVLFSLGGSFLYYADRFKIYSAFCASHTKVPKVLTKAKSDSEFKAFLAERNPRQQHSSTLESYLIKPIQRVLKYPLLLKELYCLTDPDSEEHYHLNVAMKAMNKVASHINEMQKIHEEYGAVFDQLISEQSSDKKEVADLSMGDLLLHTTVAWINPSSSLVKGKKDPELAAFVFRTAVVFVYKDCSKLKKKLGASHRVSVTEERDPFRFRHMISADALQVRTPTNSEGTAVCEIVHVRSESEGRPERKFHLCCSSPDSKKDFLKSVHSVLRDKQRRLLMKTESVPPSRQYIPFGGKRLRALKGAQPTMNRAASAPSRNPGQRRLVRNRFTIDTDVVFDSPRQAGGDTDRWVEEQFDLHLFDRQVEVKETDILSDDDEYCESVKGSSAEPSLEESFEALIAEGEEDVDAQEGEQCAVEGAATESEIIWVRRDDFNRLQQ</sequence>
<dbReference type="GeneTree" id="ENSGT00940000156294"/>
<feature type="domain" description="DH" evidence="1">
    <location>
        <begin position="69"/>
        <end position="263"/>
    </location>
</feature>
<reference evidence="2" key="4">
    <citation type="submission" date="2025-08" db="UniProtKB">
        <authorList>
            <consortium name="Ensembl"/>
        </authorList>
    </citation>
    <scope>IDENTIFICATION</scope>
</reference>
<accession>A0A4W4G0L6</accession>
<dbReference type="GO" id="GO:0005829">
    <property type="term" value="C:cytosol"/>
    <property type="evidence" value="ECO:0007669"/>
    <property type="project" value="TreeGrafter"/>
</dbReference>
<dbReference type="Proteomes" id="UP000314983">
    <property type="component" value="Chromosome 17"/>
</dbReference>
<dbReference type="Pfam" id="PF23014">
    <property type="entry name" value="PH_Tiam1"/>
    <property type="match status" value="1"/>
</dbReference>
<dbReference type="GO" id="GO:0005886">
    <property type="term" value="C:plasma membrane"/>
    <property type="evidence" value="ECO:0007669"/>
    <property type="project" value="TreeGrafter"/>
</dbReference>
<reference evidence="2" key="5">
    <citation type="submission" date="2025-09" db="UniProtKB">
        <authorList>
            <consortium name="Ensembl"/>
        </authorList>
    </citation>
    <scope>IDENTIFICATION</scope>
</reference>
<dbReference type="PROSITE" id="PS00741">
    <property type="entry name" value="DH_1"/>
    <property type="match status" value="1"/>
</dbReference>
<dbReference type="SUPFAM" id="SSF50729">
    <property type="entry name" value="PH domain-like"/>
    <property type="match status" value="1"/>
</dbReference>
<dbReference type="PANTHER" id="PTHR46001:SF1">
    <property type="entry name" value="RHO GUANINE NUCLEOTIDE EXCHANGE FACTOR TIAM1"/>
    <property type="match status" value="1"/>
</dbReference>
<dbReference type="GO" id="GO:0007264">
    <property type="term" value="P:small GTPase-mediated signal transduction"/>
    <property type="evidence" value="ECO:0007669"/>
    <property type="project" value="InterPro"/>
</dbReference>
<dbReference type="InterPro" id="IPR000219">
    <property type="entry name" value="DH_dom"/>
</dbReference>
<reference evidence="2" key="3">
    <citation type="submission" date="2020-05" db="EMBL/GenBank/DDBJ databases">
        <title>Electrophorus electricus (electric eel) genome, fEleEle1, primary haplotype.</title>
        <authorList>
            <person name="Myers G."/>
            <person name="Meyer A."/>
            <person name="Fedrigo O."/>
            <person name="Formenti G."/>
            <person name="Rhie A."/>
            <person name="Tracey A."/>
            <person name="Sims Y."/>
            <person name="Jarvis E.D."/>
        </authorList>
    </citation>
    <scope>NUCLEOTIDE SEQUENCE [LARGE SCALE GENOMIC DNA]</scope>
</reference>
<gene>
    <name evidence="2" type="primary">tiam1a</name>
</gene>
<protein>
    <submittedName>
        <fullName evidence="2">TIAM Rac1 associated GEF 1a</fullName>
    </submittedName>
</protein>
<dbReference type="CDD" id="cd01255">
    <property type="entry name" value="PH2_Tiam1_2"/>
    <property type="match status" value="1"/>
</dbReference>
<reference evidence="3" key="1">
    <citation type="journal article" date="2014" name="Science">
        <title>Nonhuman genetics. Genomic basis for the convergent evolution of electric organs.</title>
        <authorList>
            <person name="Gallant J.R."/>
            <person name="Traeger L.L."/>
            <person name="Volkening J.D."/>
            <person name="Moffett H."/>
            <person name="Chen P.H."/>
            <person name="Novina C.D."/>
            <person name="Phillips G.N.Jr."/>
            <person name="Anand R."/>
            <person name="Wells G.B."/>
            <person name="Pinch M."/>
            <person name="Guth R."/>
            <person name="Unguez G.A."/>
            <person name="Albert J.S."/>
            <person name="Zakon H.H."/>
            <person name="Samanta M.P."/>
            <person name="Sussman M.R."/>
        </authorList>
    </citation>
    <scope>NUCLEOTIDE SEQUENCE [LARGE SCALE GENOMIC DNA]</scope>
</reference>
<dbReference type="Gene3D" id="2.30.29.30">
    <property type="entry name" value="Pleckstrin-homology domain (PH domain)/Phosphotyrosine-binding domain (PTB)"/>
    <property type="match status" value="1"/>
</dbReference>
<reference evidence="3" key="2">
    <citation type="journal article" date="2017" name="Sci. Adv.">
        <title>A tail of two voltages: Proteomic comparison of the three electric organs of the electric eel.</title>
        <authorList>
            <person name="Traeger L.L."/>
            <person name="Sabat G."/>
            <person name="Barrett-Wilt G.A."/>
            <person name="Wells G.B."/>
            <person name="Sussman M.R."/>
        </authorList>
    </citation>
    <scope>NUCLEOTIDE SEQUENCE [LARGE SCALE GENOMIC DNA]</scope>
</reference>
<dbReference type="PROSITE" id="PS50010">
    <property type="entry name" value="DH_2"/>
    <property type="match status" value="1"/>
</dbReference>
<dbReference type="InterPro" id="IPR001331">
    <property type="entry name" value="GDS_CDC24_CS"/>
</dbReference>
<evidence type="ECO:0000313" key="2">
    <source>
        <dbReference type="Ensembl" id="ENSEEEP00000030158.2"/>
    </source>
</evidence>
<dbReference type="FunFam" id="1.20.900.10:FF:000012">
    <property type="entry name" value="T cell lymphoma invasion and metastasis 1"/>
    <property type="match status" value="1"/>
</dbReference>
<evidence type="ECO:0000259" key="1">
    <source>
        <dbReference type="PROSITE" id="PS50010"/>
    </source>
</evidence>
<keyword evidence="3" id="KW-1185">Reference proteome</keyword>
<dbReference type="InterPro" id="IPR055230">
    <property type="entry name" value="PH_Tiam1/2"/>
</dbReference>
<organism evidence="2 3">
    <name type="scientific">Electrophorus electricus</name>
    <name type="common">Electric eel</name>
    <name type="synonym">Gymnotus electricus</name>
    <dbReference type="NCBI Taxonomy" id="8005"/>
    <lineage>
        <taxon>Eukaryota</taxon>
        <taxon>Metazoa</taxon>
        <taxon>Chordata</taxon>
        <taxon>Craniata</taxon>
        <taxon>Vertebrata</taxon>
        <taxon>Euteleostomi</taxon>
        <taxon>Actinopterygii</taxon>
        <taxon>Neopterygii</taxon>
        <taxon>Teleostei</taxon>
        <taxon>Ostariophysi</taxon>
        <taxon>Gymnotiformes</taxon>
        <taxon>Gymnotoidei</taxon>
        <taxon>Gymnotidae</taxon>
        <taxon>Electrophorus</taxon>
    </lineage>
</organism>
<dbReference type="Gene3D" id="1.20.900.10">
    <property type="entry name" value="Dbl homology (DH) domain"/>
    <property type="match status" value="1"/>
</dbReference>
<dbReference type="CDD" id="cd00160">
    <property type="entry name" value="RhoGEF"/>
    <property type="match status" value="1"/>
</dbReference>
<dbReference type="PANTHER" id="PTHR46001">
    <property type="entry name" value="TIAM (MAMMALIAN TUMOR INVASION AND METASTASIS FACTOR) HOMOLOG"/>
    <property type="match status" value="1"/>
</dbReference>
<dbReference type="InterPro" id="IPR043537">
    <property type="entry name" value="Tiam1/Tiam2/Sif"/>
</dbReference>
<name>A0A4W4G0L6_ELEEL</name>
<dbReference type="InterPro" id="IPR011993">
    <property type="entry name" value="PH-like_dom_sf"/>
</dbReference>
<dbReference type="GO" id="GO:0005085">
    <property type="term" value="F:guanyl-nucleotide exchange factor activity"/>
    <property type="evidence" value="ECO:0007669"/>
    <property type="project" value="InterPro"/>
</dbReference>
<dbReference type="InterPro" id="IPR035899">
    <property type="entry name" value="DBL_dom_sf"/>
</dbReference>
<dbReference type="Ensembl" id="ENSEEET00000030513.2">
    <property type="protein sequence ID" value="ENSEEEP00000030158.2"/>
    <property type="gene ID" value="ENSEEEG00000014460.2"/>
</dbReference>
<dbReference type="Pfam" id="PF00621">
    <property type="entry name" value="RhoGEF"/>
    <property type="match status" value="1"/>
</dbReference>
<proteinExistence type="predicted"/>
<dbReference type="SUPFAM" id="SSF48065">
    <property type="entry name" value="DBL homology domain (DH-domain)"/>
    <property type="match status" value="1"/>
</dbReference>
<dbReference type="AlphaFoldDB" id="A0A4W4G0L6"/>
<dbReference type="SMART" id="SM00325">
    <property type="entry name" value="RhoGEF"/>
    <property type="match status" value="1"/>
</dbReference>